<sequence>MPPKGKKKDAATKPAAAQPELPPPNWPAFKPLIPPSDLSLQEVVPEQIVTLPNFWPSSLCKTYVSFLSSLPLTTTPGKPKKGDAVRVNDRFQIQDPLFAKRLWEETALKDVVLGNVDSEDGLRMTEAERKALWGGEVVGLNPNIRIYRYSKGQFFDQHCKQPRCIGGETVFYPDPLKKASKRDPPPDPIEVGLEVGMALLHKHGADCMLHEGREVLAGEKWVIRSDLCVRR</sequence>
<reference evidence="4 5" key="1">
    <citation type="journal article" date="2023" name="Plant Dis.">
        <title>First Report of Diplodia intermedia Causing Canker and Dieback Diseases on Apple Trees in Canada.</title>
        <authorList>
            <person name="Ellouze W."/>
            <person name="Ilyukhin E."/>
            <person name="Sulman M."/>
            <person name="Ali S."/>
        </authorList>
    </citation>
    <scope>NUCLEOTIDE SEQUENCE [LARGE SCALE GENOMIC DNA]</scope>
    <source>
        <strain evidence="4 5">M45-28</strain>
    </source>
</reference>
<dbReference type="PANTHER" id="PTHR10869">
    <property type="entry name" value="PROLYL 4-HYDROXYLASE ALPHA SUBUNIT"/>
    <property type="match status" value="1"/>
</dbReference>
<dbReference type="PANTHER" id="PTHR10869:SF236">
    <property type="entry name" value="PROLYL 4-HYDROXYLASE ALPHA SUBUNIT DOMAIN-CONTAINING PROTEIN"/>
    <property type="match status" value="1"/>
</dbReference>
<dbReference type="EMBL" id="JAKEKT020000003">
    <property type="protein sequence ID" value="KAL1650845.1"/>
    <property type="molecule type" value="Genomic_DNA"/>
</dbReference>
<keyword evidence="1" id="KW-0479">Metal-binding</keyword>
<accession>A0ABR3U3H9</accession>
<name>A0ABR3U3H9_9PEZI</name>
<evidence type="ECO:0000256" key="2">
    <source>
        <dbReference type="ARBA" id="ARBA00023004"/>
    </source>
</evidence>
<dbReference type="Proteomes" id="UP001521184">
    <property type="component" value="Unassembled WGS sequence"/>
</dbReference>
<evidence type="ECO:0000313" key="4">
    <source>
        <dbReference type="EMBL" id="KAL1650845.1"/>
    </source>
</evidence>
<keyword evidence="2" id="KW-0408">Iron</keyword>
<evidence type="ECO:0000256" key="1">
    <source>
        <dbReference type="ARBA" id="ARBA00022723"/>
    </source>
</evidence>
<feature type="region of interest" description="Disordered" evidence="3">
    <location>
        <begin position="1"/>
        <end position="29"/>
    </location>
</feature>
<gene>
    <name evidence="4" type="ORF">SLS58_000964</name>
</gene>
<dbReference type="InterPro" id="IPR045054">
    <property type="entry name" value="P4HA-like"/>
</dbReference>
<comment type="caution">
    <text evidence="4">The sequence shown here is derived from an EMBL/GenBank/DDBJ whole genome shotgun (WGS) entry which is preliminary data.</text>
</comment>
<evidence type="ECO:0008006" key="6">
    <source>
        <dbReference type="Google" id="ProtNLM"/>
    </source>
</evidence>
<proteinExistence type="predicted"/>
<protein>
    <recommendedName>
        <fullName evidence="6">Prolyl 4-hydroxylase alpha subunit domain-containing protein</fullName>
    </recommendedName>
</protein>
<evidence type="ECO:0000313" key="5">
    <source>
        <dbReference type="Proteomes" id="UP001521184"/>
    </source>
</evidence>
<organism evidence="4 5">
    <name type="scientific">Diplodia intermedia</name>
    <dbReference type="NCBI Taxonomy" id="856260"/>
    <lineage>
        <taxon>Eukaryota</taxon>
        <taxon>Fungi</taxon>
        <taxon>Dikarya</taxon>
        <taxon>Ascomycota</taxon>
        <taxon>Pezizomycotina</taxon>
        <taxon>Dothideomycetes</taxon>
        <taxon>Dothideomycetes incertae sedis</taxon>
        <taxon>Botryosphaeriales</taxon>
        <taxon>Botryosphaeriaceae</taxon>
        <taxon>Diplodia</taxon>
    </lineage>
</organism>
<dbReference type="Gene3D" id="2.60.120.620">
    <property type="entry name" value="q2cbj1_9rhob like domain"/>
    <property type="match status" value="1"/>
</dbReference>
<evidence type="ECO:0000256" key="3">
    <source>
        <dbReference type="SAM" id="MobiDB-lite"/>
    </source>
</evidence>
<keyword evidence="5" id="KW-1185">Reference proteome</keyword>